<dbReference type="Proteomes" id="UP000243002">
    <property type="component" value="Unassembled WGS sequence"/>
</dbReference>
<dbReference type="AlphaFoldDB" id="A0A2P7MSN4"/>
<dbReference type="HAMAP" id="MF_00792">
    <property type="entry name" value="PebA"/>
    <property type="match status" value="1"/>
</dbReference>
<dbReference type="GO" id="GO:0010024">
    <property type="term" value="P:phytochromobilin biosynthetic process"/>
    <property type="evidence" value="ECO:0007669"/>
    <property type="project" value="InterPro"/>
</dbReference>
<reference evidence="8 9" key="1">
    <citation type="journal article" date="2018" name="Environ. Microbiol.">
        <title>Ecological and genomic features of two widespread freshwater picocyanobacteria.</title>
        <authorList>
            <person name="Cabello-Yeves P.J."/>
            <person name="Picazo A."/>
            <person name="Camacho A."/>
            <person name="Callieri C."/>
            <person name="Rosselli R."/>
            <person name="Roda-Garcia J.J."/>
            <person name="Coutinho F.H."/>
            <person name="Rodriguez-Valera F."/>
        </authorList>
    </citation>
    <scope>NUCLEOTIDE SEQUENCE [LARGE SCALE GENOMIC DNA]</scope>
    <source>
        <strain evidence="8 9">Tous</strain>
    </source>
</reference>
<comment type="caution">
    <text evidence="8">The sequence shown here is derived from an EMBL/GenBank/DDBJ whole genome shotgun (WGS) entry which is preliminary data.</text>
</comment>
<evidence type="ECO:0000256" key="5">
    <source>
        <dbReference type="ARBA" id="ARBA00023002"/>
    </source>
</evidence>
<sequence>MFDPFLQELNSRLERSGAQPIAPPDGLAECRSPKRQSVIQSWLWQVPGFRRWRVTRMDAGDSLQVLNSVAYPEYNNDQPLMGIDLLWFGTRGKLVAVLDFQPLLQDQNYLDTYYQGLKELISRHPDLHGAEAMRSFDPNQYFSPWLLFCRGGAEEAQESLPRAFTAFLDCYWQLSAEAGQRTSIVTAEKVKTLQEAYDVYSAERDPAHGLFSSHFGKAWSDRFLHEFLFPSSPQQ</sequence>
<keyword evidence="5 7" id="KW-0560">Oxidoreductase</keyword>
<dbReference type="GO" id="GO:0050617">
    <property type="term" value="F:15,16-dihydrobiliverdin:ferredoxin oxidoreductase activity"/>
    <property type="evidence" value="ECO:0007669"/>
    <property type="project" value="UniProtKB-UniRule"/>
</dbReference>
<dbReference type="RefSeq" id="WP_106632847.1">
    <property type="nucleotide sequence ID" value="NZ_PXXO01000014.1"/>
</dbReference>
<dbReference type="EMBL" id="PXXO01000014">
    <property type="protein sequence ID" value="PSJ04250.1"/>
    <property type="molecule type" value="Genomic_DNA"/>
</dbReference>
<dbReference type="NCBIfam" id="NF009720">
    <property type="entry name" value="PRK13247.1"/>
    <property type="match status" value="1"/>
</dbReference>
<evidence type="ECO:0000256" key="6">
    <source>
        <dbReference type="ARBA" id="ARBA00048627"/>
    </source>
</evidence>
<dbReference type="PANTHER" id="PTHR34557:SF1">
    <property type="entry name" value="PHYTOCHROMOBILIN:FERREDOXIN OXIDOREDUCTASE, CHLOROPLASTIC"/>
    <property type="match status" value="1"/>
</dbReference>
<dbReference type="PANTHER" id="PTHR34557">
    <property type="entry name" value="PHYTOCHROMOBILIN:FERREDOXIN OXIDOREDUCTASE, CHLOROPLASTIC"/>
    <property type="match status" value="1"/>
</dbReference>
<evidence type="ECO:0000313" key="8">
    <source>
        <dbReference type="EMBL" id="PSJ04250.1"/>
    </source>
</evidence>
<keyword evidence="9" id="KW-1185">Reference proteome</keyword>
<gene>
    <name evidence="7" type="primary">pebA</name>
    <name evidence="8" type="ORF">C7K55_11365</name>
</gene>
<dbReference type="InterPro" id="IPR023658">
    <property type="entry name" value="DiHydbiliverdin_OxRdtase"/>
</dbReference>
<protein>
    <recommendedName>
        <fullName evidence="4 7">15,16-dihydrobiliverdin:ferredoxin oxidoreductase</fullName>
        <ecNumber evidence="3 7">1.3.7.2</ecNumber>
    </recommendedName>
</protein>
<accession>A0A2P7MSN4</accession>
<comment type="catalytic activity">
    <reaction evidence="6 7">
        <text>15,16-dihydrobiliverdin + oxidized 2[4Fe-4S]-[ferredoxin] = biliverdin IXalpha + reduced 2[4Fe-4S]-[ferredoxin] + 2 H(+)</text>
        <dbReference type="Rhea" id="RHEA:10168"/>
        <dbReference type="Rhea" id="RHEA-COMP:10002"/>
        <dbReference type="Rhea" id="RHEA-COMP:10004"/>
        <dbReference type="ChEBI" id="CHEBI:15378"/>
        <dbReference type="ChEBI" id="CHEBI:33722"/>
        <dbReference type="ChEBI" id="CHEBI:33723"/>
        <dbReference type="ChEBI" id="CHEBI:57899"/>
        <dbReference type="ChEBI" id="CHEBI:57991"/>
        <dbReference type="EC" id="1.3.7.2"/>
    </reaction>
</comment>
<evidence type="ECO:0000256" key="3">
    <source>
        <dbReference type="ARBA" id="ARBA00012717"/>
    </source>
</evidence>
<dbReference type="GO" id="GO:0050897">
    <property type="term" value="F:cobalt ion binding"/>
    <property type="evidence" value="ECO:0007669"/>
    <property type="project" value="InterPro"/>
</dbReference>
<proteinExistence type="inferred from homology"/>
<dbReference type="EC" id="1.3.7.2" evidence="3 7"/>
<dbReference type="Gene3D" id="3.40.1500.20">
    <property type="match status" value="1"/>
</dbReference>
<dbReference type="InterPro" id="IPR009249">
    <property type="entry name" value="Ferredoxin-dep_bilin_Rdtase"/>
</dbReference>
<comment type="function">
    <text evidence="1 7">Catalyzes the two-electron reduction of biliverdin IX-alpha at the C15 methine bridge.</text>
</comment>
<evidence type="ECO:0000313" key="9">
    <source>
        <dbReference type="Proteomes" id="UP000243002"/>
    </source>
</evidence>
<evidence type="ECO:0000256" key="1">
    <source>
        <dbReference type="ARBA" id="ARBA00002328"/>
    </source>
</evidence>
<evidence type="ECO:0000256" key="4">
    <source>
        <dbReference type="ARBA" id="ARBA00018659"/>
    </source>
</evidence>
<comment type="similarity">
    <text evidence="2 7">Belongs to the HY2 family.</text>
</comment>
<organism evidence="8 9">
    <name type="scientific">Cyanobium usitatum str. Tous</name>
    <dbReference type="NCBI Taxonomy" id="2116684"/>
    <lineage>
        <taxon>Bacteria</taxon>
        <taxon>Bacillati</taxon>
        <taxon>Cyanobacteriota</taxon>
        <taxon>Cyanophyceae</taxon>
        <taxon>Synechococcales</taxon>
        <taxon>Prochlorococcaceae</taxon>
        <taxon>Cyanobium</taxon>
    </lineage>
</organism>
<evidence type="ECO:0000256" key="7">
    <source>
        <dbReference type="HAMAP-Rule" id="MF_00792"/>
    </source>
</evidence>
<dbReference type="Pfam" id="PF05996">
    <property type="entry name" value="Fe_bilin_red"/>
    <property type="match status" value="1"/>
</dbReference>
<name>A0A2P7MSN4_9CYAN</name>
<dbReference type="OrthoDB" id="527390at2"/>
<evidence type="ECO:0000256" key="2">
    <source>
        <dbReference type="ARBA" id="ARBA00006908"/>
    </source>
</evidence>